<keyword evidence="2 6" id="KW-0812">Transmembrane</keyword>
<name>A0A813GTX7_POLGL</name>
<evidence type="ECO:0000256" key="6">
    <source>
        <dbReference type="SAM" id="Phobius"/>
    </source>
</evidence>
<dbReference type="InterPro" id="IPR004853">
    <property type="entry name" value="Sugar_P_trans_dom"/>
</dbReference>
<dbReference type="OrthoDB" id="436749at2759"/>
<evidence type="ECO:0000256" key="1">
    <source>
        <dbReference type="ARBA" id="ARBA00004141"/>
    </source>
</evidence>
<feature type="transmembrane region" description="Helical" evidence="6">
    <location>
        <begin position="328"/>
        <end position="350"/>
    </location>
</feature>
<evidence type="ECO:0000256" key="5">
    <source>
        <dbReference type="SAM" id="MobiDB-lite"/>
    </source>
</evidence>
<feature type="compositionally biased region" description="Polar residues" evidence="5">
    <location>
        <begin position="396"/>
        <end position="414"/>
    </location>
</feature>
<feature type="transmembrane region" description="Helical" evidence="6">
    <location>
        <begin position="205"/>
        <end position="222"/>
    </location>
</feature>
<feature type="transmembrane region" description="Helical" evidence="6">
    <location>
        <begin position="73"/>
        <end position="92"/>
    </location>
</feature>
<proteinExistence type="predicted"/>
<keyword evidence="7" id="KW-0732">Signal</keyword>
<evidence type="ECO:0000259" key="8">
    <source>
        <dbReference type="Pfam" id="PF03151"/>
    </source>
</evidence>
<protein>
    <recommendedName>
        <fullName evidence="8">Sugar phosphate transporter domain-containing protein</fullName>
    </recommendedName>
</protein>
<dbReference type="Proteomes" id="UP000654075">
    <property type="component" value="Unassembled WGS sequence"/>
</dbReference>
<evidence type="ECO:0000256" key="2">
    <source>
        <dbReference type="ARBA" id="ARBA00022692"/>
    </source>
</evidence>
<keyword evidence="4 6" id="KW-0472">Membrane</keyword>
<evidence type="ECO:0000256" key="3">
    <source>
        <dbReference type="ARBA" id="ARBA00022989"/>
    </source>
</evidence>
<comment type="caution">
    <text evidence="9">The sequence shown here is derived from an EMBL/GenBank/DDBJ whole genome shotgun (WGS) entry which is preliminary data.</text>
</comment>
<feature type="transmembrane region" description="Helical" evidence="6">
    <location>
        <begin position="126"/>
        <end position="144"/>
    </location>
</feature>
<comment type="subcellular location">
    <subcellularLocation>
        <location evidence="1">Membrane</location>
        <topology evidence="1">Multi-pass membrane protein</topology>
    </subcellularLocation>
</comment>
<dbReference type="GO" id="GO:0016020">
    <property type="term" value="C:membrane"/>
    <property type="evidence" value="ECO:0007669"/>
    <property type="project" value="UniProtKB-SubCell"/>
</dbReference>
<accession>A0A813GTX7</accession>
<organism evidence="9 10">
    <name type="scientific">Polarella glacialis</name>
    <name type="common">Dinoflagellate</name>
    <dbReference type="NCBI Taxonomy" id="89957"/>
    <lineage>
        <taxon>Eukaryota</taxon>
        <taxon>Sar</taxon>
        <taxon>Alveolata</taxon>
        <taxon>Dinophyceae</taxon>
        <taxon>Suessiales</taxon>
        <taxon>Suessiaceae</taxon>
        <taxon>Polarella</taxon>
    </lineage>
</organism>
<feature type="chain" id="PRO_5032957391" description="Sugar phosphate transporter domain-containing protein" evidence="7">
    <location>
        <begin position="25"/>
        <end position="414"/>
    </location>
</feature>
<sequence length="414" mass="44406">MSFSRVTLLALLLLPISLAPVTEAFGLPATDLRANATKASPHKIILDPESGLTTHFQAGEIKADNVEMQSDQWKAVFVLVSMILVAISPILVKDGLAAFAVVVTYLFCLSLVKMFVKATLSEGFMYPYSITMMHMFFTALIALCFERPRASEALKVLPISIMNGVSLCLNNTALVYGGVAFVSMLGCCTPVCTFTLEIFKGRRQLAAKSLLPVGIVCLGAMLCVKGETTASALAFCFASSATMFRAMKGVWQHELLDIEMPPMRLVFWSGFWSFLAMIPLVMLEEGAEAFKAFPSASRSVRAHVLLSCAAAAILNISQCYAVKQLGALLQSVVGNLNLILVIVLACAWLGETVRTVQYLGVGLLVIGTVSTRAADKMAENYKEKLPFANAAVSAPEGNSQTPPAQSNYASTGTA</sequence>
<keyword evidence="10" id="KW-1185">Reference proteome</keyword>
<feature type="transmembrane region" description="Helical" evidence="6">
    <location>
        <begin position="302"/>
        <end position="321"/>
    </location>
</feature>
<feature type="transmembrane region" description="Helical" evidence="6">
    <location>
        <begin position="265"/>
        <end position="282"/>
    </location>
</feature>
<evidence type="ECO:0000313" key="9">
    <source>
        <dbReference type="EMBL" id="CAE8626367.1"/>
    </source>
</evidence>
<feature type="signal peptide" evidence="7">
    <location>
        <begin position="1"/>
        <end position="24"/>
    </location>
</feature>
<feature type="region of interest" description="Disordered" evidence="5">
    <location>
        <begin position="392"/>
        <end position="414"/>
    </location>
</feature>
<dbReference type="SUPFAM" id="SSF103481">
    <property type="entry name" value="Multidrug resistance efflux transporter EmrE"/>
    <property type="match status" value="1"/>
</dbReference>
<feature type="transmembrane region" description="Helical" evidence="6">
    <location>
        <begin position="179"/>
        <end position="198"/>
    </location>
</feature>
<dbReference type="InterPro" id="IPR050186">
    <property type="entry name" value="TPT_transporter"/>
</dbReference>
<evidence type="ECO:0000313" key="10">
    <source>
        <dbReference type="Proteomes" id="UP000654075"/>
    </source>
</evidence>
<feature type="transmembrane region" description="Helical" evidence="6">
    <location>
        <begin position="99"/>
        <end position="120"/>
    </location>
</feature>
<dbReference type="EMBL" id="CAJNNV010028961">
    <property type="protein sequence ID" value="CAE8626367.1"/>
    <property type="molecule type" value="Genomic_DNA"/>
</dbReference>
<dbReference type="AlphaFoldDB" id="A0A813GTX7"/>
<gene>
    <name evidence="9" type="ORF">PGLA1383_LOCUS43297</name>
</gene>
<evidence type="ECO:0000256" key="4">
    <source>
        <dbReference type="ARBA" id="ARBA00023136"/>
    </source>
</evidence>
<keyword evidence="3 6" id="KW-1133">Transmembrane helix</keyword>
<feature type="domain" description="Sugar phosphate transporter" evidence="8">
    <location>
        <begin position="102"/>
        <end position="368"/>
    </location>
</feature>
<evidence type="ECO:0000256" key="7">
    <source>
        <dbReference type="SAM" id="SignalP"/>
    </source>
</evidence>
<dbReference type="Pfam" id="PF03151">
    <property type="entry name" value="TPT"/>
    <property type="match status" value="1"/>
</dbReference>
<dbReference type="InterPro" id="IPR037185">
    <property type="entry name" value="EmrE-like"/>
</dbReference>
<reference evidence="9" key="1">
    <citation type="submission" date="2021-02" db="EMBL/GenBank/DDBJ databases">
        <authorList>
            <person name="Dougan E. K."/>
            <person name="Rhodes N."/>
            <person name="Thang M."/>
            <person name="Chan C."/>
        </authorList>
    </citation>
    <scope>NUCLEOTIDE SEQUENCE</scope>
</reference>
<dbReference type="PANTHER" id="PTHR11132">
    <property type="entry name" value="SOLUTE CARRIER FAMILY 35"/>
    <property type="match status" value="1"/>
</dbReference>